<proteinExistence type="predicted"/>
<evidence type="ECO:0000259" key="1">
    <source>
        <dbReference type="Pfam" id="PF11788"/>
    </source>
</evidence>
<dbReference type="STRING" id="34508.A0A4U5PCF3"/>
<sequence length="262" mass="30288">MSVRCLFSTAAPGRRIDIFGAVVLTRFPIIAPAMSEIEKRFSDQVLQVEAENSLRSNHELRSTQDKKLLARKEQLEKEGKDLSELEGELSFTAEMQEDEWMKRAAEIRAKYNLGESKHSEDPNSIRRCLDRKLILVVKQKLQNRSDDYRTPWIVPQRKNEGETLRETVEKCVEDLFVGNNKVTVMGSAPFATYRHKYPKKLRDATNADEAQIFFFDAEIQGLKEPSLNKSNVSEYMWCTPEEFRKTVAKREYRGVISSALFE</sequence>
<dbReference type="AlphaFoldDB" id="A0A4U5PCF3"/>
<protein>
    <recommendedName>
        <fullName evidence="1">Large ribosomal subunit protein mL46 N-terminal domain-containing protein</fullName>
    </recommendedName>
</protein>
<dbReference type="GO" id="GO:0003735">
    <property type="term" value="F:structural constituent of ribosome"/>
    <property type="evidence" value="ECO:0007669"/>
    <property type="project" value="InterPro"/>
</dbReference>
<dbReference type="Gene3D" id="3.90.79.10">
    <property type="entry name" value="Nucleoside Triphosphate Pyrophosphohydrolase"/>
    <property type="match status" value="1"/>
</dbReference>
<reference evidence="2 3" key="2">
    <citation type="journal article" date="2019" name="G3 (Bethesda)">
        <title>Hybrid Assembly of the Genome of the Entomopathogenic Nematode Steinernema carpocapsae Identifies the X-Chromosome.</title>
        <authorList>
            <person name="Serra L."/>
            <person name="Macchietto M."/>
            <person name="Macias-Munoz A."/>
            <person name="McGill C.J."/>
            <person name="Rodriguez I.M."/>
            <person name="Rodriguez B."/>
            <person name="Murad R."/>
            <person name="Mortazavi A."/>
        </authorList>
    </citation>
    <scope>NUCLEOTIDE SEQUENCE [LARGE SCALE GENOMIC DNA]</scope>
    <source>
        <strain evidence="2 3">ALL</strain>
    </source>
</reference>
<dbReference type="InterPro" id="IPR040008">
    <property type="entry name" value="Ribosomal_mL46"/>
</dbReference>
<dbReference type="PANTHER" id="PTHR13124:SF12">
    <property type="entry name" value="LARGE RIBOSOMAL SUBUNIT PROTEIN ML46"/>
    <property type="match status" value="1"/>
</dbReference>
<dbReference type="Proteomes" id="UP000298663">
    <property type="component" value="Unassembled WGS sequence"/>
</dbReference>
<dbReference type="PANTHER" id="PTHR13124">
    <property type="entry name" value="39S RIBOSOMAL PROTEIN L46, MITOCHONDRIAL PRECURSOR-RELATED"/>
    <property type="match status" value="1"/>
</dbReference>
<name>A0A4U5PCF3_STECR</name>
<gene>
    <name evidence="2" type="ORF">L596_008374</name>
</gene>
<evidence type="ECO:0000313" key="3">
    <source>
        <dbReference type="Proteomes" id="UP000298663"/>
    </source>
</evidence>
<reference evidence="2 3" key="1">
    <citation type="journal article" date="2015" name="Genome Biol.">
        <title>Comparative genomics of Steinernema reveals deeply conserved gene regulatory networks.</title>
        <authorList>
            <person name="Dillman A.R."/>
            <person name="Macchietto M."/>
            <person name="Porter C.F."/>
            <person name="Rogers A."/>
            <person name="Williams B."/>
            <person name="Antoshechkin I."/>
            <person name="Lee M.M."/>
            <person name="Goodwin Z."/>
            <person name="Lu X."/>
            <person name="Lewis E.E."/>
            <person name="Goodrich-Blair H."/>
            <person name="Stock S.P."/>
            <person name="Adams B.J."/>
            <person name="Sternberg P.W."/>
            <person name="Mortazavi A."/>
        </authorList>
    </citation>
    <scope>NUCLEOTIDE SEQUENCE [LARGE SCALE GENOMIC DNA]</scope>
    <source>
        <strain evidence="2 3">ALL</strain>
    </source>
</reference>
<dbReference type="EMBL" id="AZBU02000002">
    <property type="protein sequence ID" value="TKR94028.1"/>
    <property type="molecule type" value="Genomic_DNA"/>
</dbReference>
<dbReference type="InterPro" id="IPR021757">
    <property type="entry name" value="Ribosomal_mL46_N"/>
</dbReference>
<organism evidence="2 3">
    <name type="scientific">Steinernema carpocapsae</name>
    <name type="common">Entomopathogenic nematode</name>
    <dbReference type="NCBI Taxonomy" id="34508"/>
    <lineage>
        <taxon>Eukaryota</taxon>
        <taxon>Metazoa</taxon>
        <taxon>Ecdysozoa</taxon>
        <taxon>Nematoda</taxon>
        <taxon>Chromadorea</taxon>
        <taxon>Rhabditida</taxon>
        <taxon>Tylenchina</taxon>
        <taxon>Panagrolaimomorpha</taxon>
        <taxon>Strongyloidoidea</taxon>
        <taxon>Steinernematidae</taxon>
        <taxon>Steinernema</taxon>
    </lineage>
</organism>
<keyword evidence="3" id="KW-1185">Reference proteome</keyword>
<dbReference type="Pfam" id="PF11788">
    <property type="entry name" value="MRP-L46"/>
    <property type="match status" value="1"/>
</dbReference>
<feature type="domain" description="Large ribosomal subunit protein mL46 N-terminal" evidence="1">
    <location>
        <begin position="17"/>
        <end position="96"/>
    </location>
</feature>
<evidence type="ECO:0000313" key="2">
    <source>
        <dbReference type="EMBL" id="TKR94028.1"/>
    </source>
</evidence>
<dbReference type="OrthoDB" id="410701at2759"/>
<comment type="caution">
    <text evidence="2">The sequence shown here is derived from an EMBL/GenBank/DDBJ whole genome shotgun (WGS) entry which is preliminary data.</text>
</comment>
<accession>A0A4U5PCF3</accession>
<dbReference type="GO" id="GO:0005762">
    <property type="term" value="C:mitochondrial large ribosomal subunit"/>
    <property type="evidence" value="ECO:0007669"/>
    <property type="project" value="TreeGrafter"/>
</dbReference>